<proteinExistence type="predicted"/>
<dbReference type="PANTHER" id="PTHR43280:SF26">
    <property type="entry name" value="ARAC-FAMILY TRANSCRIPTIONAL REGULATOR"/>
    <property type="match status" value="1"/>
</dbReference>
<dbReference type="Gene3D" id="1.10.10.60">
    <property type="entry name" value="Homeodomain-like"/>
    <property type="match status" value="2"/>
</dbReference>
<name>A0AAU8IC03_9BACL</name>
<accession>A0AAU8IC03</accession>
<protein>
    <submittedName>
        <fullName evidence="5">AraC family transcriptional regulator</fullName>
    </submittedName>
</protein>
<evidence type="ECO:0000313" key="5">
    <source>
        <dbReference type="EMBL" id="XCJ15735.1"/>
    </source>
</evidence>
<dbReference type="InterPro" id="IPR009057">
    <property type="entry name" value="Homeodomain-like_sf"/>
</dbReference>
<keyword evidence="1" id="KW-0805">Transcription regulation</keyword>
<dbReference type="PROSITE" id="PS00041">
    <property type="entry name" value="HTH_ARAC_FAMILY_1"/>
    <property type="match status" value="1"/>
</dbReference>
<dbReference type="GO" id="GO:0043565">
    <property type="term" value="F:sequence-specific DNA binding"/>
    <property type="evidence" value="ECO:0007669"/>
    <property type="project" value="InterPro"/>
</dbReference>
<organism evidence="5">
    <name type="scientific">Sporolactobacillus sp. Y61</name>
    <dbReference type="NCBI Taxonomy" id="3160863"/>
    <lineage>
        <taxon>Bacteria</taxon>
        <taxon>Bacillati</taxon>
        <taxon>Bacillota</taxon>
        <taxon>Bacilli</taxon>
        <taxon>Bacillales</taxon>
        <taxon>Sporolactobacillaceae</taxon>
        <taxon>Sporolactobacillus</taxon>
    </lineage>
</organism>
<reference evidence="5" key="1">
    <citation type="submission" date="2024-06" db="EMBL/GenBank/DDBJ databases">
        <authorList>
            <person name="Fan A."/>
            <person name="Zhang F.Y."/>
            <person name="Zhang L."/>
        </authorList>
    </citation>
    <scope>NUCLEOTIDE SEQUENCE</scope>
    <source>
        <strain evidence="5">Y61</strain>
    </source>
</reference>
<evidence type="ECO:0000259" key="4">
    <source>
        <dbReference type="PROSITE" id="PS01124"/>
    </source>
</evidence>
<dbReference type="PANTHER" id="PTHR43280">
    <property type="entry name" value="ARAC-FAMILY TRANSCRIPTIONAL REGULATOR"/>
    <property type="match status" value="1"/>
</dbReference>
<evidence type="ECO:0000256" key="3">
    <source>
        <dbReference type="ARBA" id="ARBA00023163"/>
    </source>
</evidence>
<feature type="domain" description="HTH araC/xylS-type" evidence="4">
    <location>
        <begin position="136"/>
        <end position="234"/>
    </location>
</feature>
<dbReference type="GO" id="GO:0003700">
    <property type="term" value="F:DNA-binding transcription factor activity"/>
    <property type="evidence" value="ECO:0007669"/>
    <property type="project" value="InterPro"/>
</dbReference>
<dbReference type="PROSITE" id="PS01124">
    <property type="entry name" value="HTH_ARAC_FAMILY_2"/>
    <property type="match status" value="1"/>
</dbReference>
<sequence>MHDISFHFASLDSRVTCLNQSCFTLMLPVHGCISMVTSAGNKRISGTQICLLPIHHACTFCADGSNESLVIEIDEIYAVHYFKSRYTECEGDVLEMDTVLRSVKELLIREVLQHHRDESLLLLNYLLHKITERPVTPSILFIHEHYAEKIDIKALAAMEHYTPSYYCDWFKRKIGMTPLAYIHFLRIHRAKEMLHDSKMSVLDISYQVGYEYNASFTKMFKKYERKSPSEYRAALHLS</sequence>
<dbReference type="EMBL" id="CP159510">
    <property type="protein sequence ID" value="XCJ15735.1"/>
    <property type="molecule type" value="Genomic_DNA"/>
</dbReference>
<dbReference type="SUPFAM" id="SSF46689">
    <property type="entry name" value="Homeodomain-like"/>
    <property type="match status" value="2"/>
</dbReference>
<gene>
    <name evidence="5" type="ORF">ABNN70_08315</name>
</gene>
<keyword evidence="3" id="KW-0804">Transcription</keyword>
<evidence type="ECO:0000256" key="2">
    <source>
        <dbReference type="ARBA" id="ARBA00023125"/>
    </source>
</evidence>
<dbReference type="InterPro" id="IPR018060">
    <property type="entry name" value="HTH_AraC"/>
</dbReference>
<keyword evidence="2" id="KW-0238">DNA-binding</keyword>
<dbReference type="RefSeq" id="WP_129928691.1">
    <property type="nucleotide sequence ID" value="NZ_CP159510.1"/>
</dbReference>
<dbReference type="AlphaFoldDB" id="A0AAU8IC03"/>
<dbReference type="Pfam" id="PF12833">
    <property type="entry name" value="HTH_18"/>
    <property type="match status" value="1"/>
</dbReference>
<dbReference type="InterPro" id="IPR018062">
    <property type="entry name" value="HTH_AraC-typ_CS"/>
</dbReference>
<evidence type="ECO:0000256" key="1">
    <source>
        <dbReference type="ARBA" id="ARBA00023015"/>
    </source>
</evidence>
<dbReference type="SMART" id="SM00342">
    <property type="entry name" value="HTH_ARAC"/>
    <property type="match status" value="1"/>
</dbReference>